<reference evidence="2 3" key="1">
    <citation type="journal article" date="2012" name="J. Bacteriol.">
        <title>Whole-Genome Sequence of Nocardiopsis alba Strain ATCC BAA-2165, Associated with Honeybees.</title>
        <authorList>
            <person name="Qiao J."/>
            <person name="Chen L."/>
            <person name="Li Y."/>
            <person name="Wang J."/>
            <person name="Zhang W."/>
            <person name="Chen S."/>
        </authorList>
    </citation>
    <scope>NUCLEOTIDE SEQUENCE [LARGE SCALE GENOMIC DNA]</scope>
    <source>
        <strain evidence="3">ATCC BAA-2165 / BE74</strain>
    </source>
</reference>
<name>J7LI62_NOCAA</name>
<evidence type="ECO:0000313" key="2">
    <source>
        <dbReference type="EMBL" id="AFR10357.1"/>
    </source>
</evidence>
<feature type="compositionally biased region" description="Basic and acidic residues" evidence="1">
    <location>
        <begin position="75"/>
        <end position="89"/>
    </location>
</feature>
<gene>
    <name evidence="2" type="ordered locus">B005_2388</name>
</gene>
<dbReference type="EMBL" id="CP003788">
    <property type="protein sequence ID" value="AFR10357.1"/>
    <property type="molecule type" value="Genomic_DNA"/>
</dbReference>
<reference evidence="3" key="2">
    <citation type="submission" date="2012-08" db="EMBL/GenBank/DDBJ databases">
        <title>Whole-genome sequence of Nocardiopsis alba strain ATCC BAA-2165 associated with honeybees.</title>
        <authorList>
            <person name="Qiao J."/>
            <person name="Chen L."/>
            <person name="Li Y."/>
            <person name="Wang J."/>
            <person name="Zhang W."/>
            <person name="Chen S."/>
        </authorList>
    </citation>
    <scope>NUCLEOTIDE SEQUENCE [LARGE SCALE GENOMIC DNA]</scope>
    <source>
        <strain evidence="3">ATCC BAA-2165 / BE74</strain>
    </source>
</reference>
<dbReference type="KEGG" id="nal:B005_2388"/>
<sequence length="140" mass="14371">MDRAAARRRSSGDVTQSALAVRGVSDGAPVVGEVQVSGTGQRAALAPVESQAVQRPSSEFECRAPSVPGACRGGHGRDDDRCHSGDRAPQRAPYEGSGDRQYGAAEKSPEHSVGDGGLFGHEGPSTIGGLRSVGCSRTNI</sequence>
<proteinExistence type="predicted"/>
<feature type="region of interest" description="Disordered" evidence="1">
    <location>
        <begin position="1"/>
        <end position="20"/>
    </location>
</feature>
<dbReference type="Proteomes" id="UP000003779">
    <property type="component" value="Chromosome"/>
</dbReference>
<dbReference type="HOGENOM" id="CLU_1833081_0_0_11"/>
<evidence type="ECO:0000313" key="3">
    <source>
        <dbReference type="Proteomes" id="UP000003779"/>
    </source>
</evidence>
<dbReference type="AlphaFoldDB" id="J7LI62"/>
<dbReference type="PATRIC" id="fig|1205910.3.peg.2252"/>
<feature type="region of interest" description="Disordered" evidence="1">
    <location>
        <begin position="57"/>
        <end position="140"/>
    </location>
</feature>
<organism evidence="2 3">
    <name type="scientific">Nocardiopsis alba (strain ATCC BAA-2165 / BE74)</name>
    <dbReference type="NCBI Taxonomy" id="1205910"/>
    <lineage>
        <taxon>Bacteria</taxon>
        <taxon>Bacillati</taxon>
        <taxon>Actinomycetota</taxon>
        <taxon>Actinomycetes</taxon>
        <taxon>Streptosporangiales</taxon>
        <taxon>Nocardiopsidaceae</taxon>
        <taxon>Nocardiopsis</taxon>
    </lineage>
</organism>
<dbReference type="STRING" id="1205910.B005_2388"/>
<evidence type="ECO:0000256" key="1">
    <source>
        <dbReference type="SAM" id="MobiDB-lite"/>
    </source>
</evidence>
<accession>J7LI62</accession>
<protein>
    <submittedName>
        <fullName evidence="2">Uncharacterized protein</fullName>
    </submittedName>
</protein>